<dbReference type="Proteomes" id="UP000052982">
    <property type="component" value="Unassembled WGS sequence"/>
</dbReference>
<dbReference type="EMBL" id="LMWW01000018">
    <property type="protein sequence ID" value="KUN84296.1"/>
    <property type="molecule type" value="Genomic_DNA"/>
</dbReference>
<sequence length="154" mass="16623">MLGQPKRPLVVFAAEPGEMAIGFRIGLDDLRCQGTQSEGEPTPPRALQERVFELVPGGGGTGQTQVEGRLLRAAQRVVERGLASQMLPTNALGGHFFKNEGSVFEPRDDGPVLFSIGAGVDRKSLLLRRKSKVSEFTYRSLLPAACRSDADEVS</sequence>
<reference evidence="1 2" key="1">
    <citation type="submission" date="2015-10" db="EMBL/GenBank/DDBJ databases">
        <title>Draft genome sequence of Streptomyces griseoruber DSM 40281, type strain for the species Streptomyces griseoruber.</title>
        <authorList>
            <person name="Ruckert C."/>
            <person name="Winkler A."/>
            <person name="Kalinowski J."/>
            <person name="Kampfer P."/>
            <person name="Glaeser S."/>
        </authorList>
    </citation>
    <scope>NUCLEOTIDE SEQUENCE [LARGE SCALE GENOMIC DNA]</scope>
    <source>
        <strain evidence="1 2">DSM 40281</strain>
    </source>
</reference>
<name>A0A124I3N3_9ACTN</name>
<gene>
    <name evidence="1" type="ORF">AQJ64_16200</name>
</gene>
<accession>A0A124I3N3</accession>
<proteinExistence type="predicted"/>
<protein>
    <submittedName>
        <fullName evidence="1">Uncharacterized protein</fullName>
    </submittedName>
</protein>
<keyword evidence="2" id="KW-1185">Reference proteome</keyword>
<organism evidence="1 2">
    <name type="scientific">Streptomyces griseoruber</name>
    <dbReference type="NCBI Taxonomy" id="1943"/>
    <lineage>
        <taxon>Bacteria</taxon>
        <taxon>Bacillati</taxon>
        <taxon>Actinomycetota</taxon>
        <taxon>Actinomycetes</taxon>
        <taxon>Kitasatosporales</taxon>
        <taxon>Streptomycetaceae</taxon>
        <taxon>Streptomyces</taxon>
    </lineage>
</organism>
<comment type="caution">
    <text evidence="1">The sequence shown here is derived from an EMBL/GenBank/DDBJ whole genome shotgun (WGS) entry which is preliminary data.</text>
</comment>
<evidence type="ECO:0000313" key="2">
    <source>
        <dbReference type="Proteomes" id="UP000052982"/>
    </source>
</evidence>
<dbReference type="AlphaFoldDB" id="A0A124I3N3"/>
<evidence type="ECO:0000313" key="1">
    <source>
        <dbReference type="EMBL" id="KUN84296.1"/>
    </source>
</evidence>